<gene>
    <name evidence="1" type="ORF">PMAYCL1PPCAC_06324</name>
</gene>
<evidence type="ECO:0000313" key="1">
    <source>
        <dbReference type="EMBL" id="GMR36129.1"/>
    </source>
</evidence>
<feature type="non-terminal residue" evidence="1">
    <location>
        <position position="1"/>
    </location>
</feature>
<accession>A0AAN4ZA32</accession>
<feature type="non-terminal residue" evidence="1">
    <location>
        <position position="98"/>
    </location>
</feature>
<keyword evidence="2" id="KW-1185">Reference proteome</keyword>
<dbReference type="Proteomes" id="UP001328107">
    <property type="component" value="Unassembled WGS sequence"/>
</dbReference>
<proteinExistence type="predicted"/>
<name>A0AAN4ZA32_9BILA</name>
<dbReference type="AlphaFoldDB" id="A0AAN4ZA32"/>
<reference evidence="2" key="1">
    <citation type="submission" date="2022-10" db="EMBL/GenBank/DDBJ databases">
        <title>Genome assembly of Pristionchus species.</title>
        <authorList>
            <person name="Yoshida K."/>
            <person name="Sommer R.J."/>
        </authorList>
    </citation>
    <scope>NUCLEOTIDE SEQUENCE [LARGE SCALE GENOMIC DNA]</scope>
    <source>
        <strain evidence="2">RS5460</strain>
    </source>
</reference>
<dbReference type="EMBL" id="BTRK01000002">
    <property type="protein sequence ID" value="GMR36129.1"/>
    <property type="molecule type" value="Genomic_DNA"/>
</dbReference>
<sequence>LHISPVGIATNLEDESGRKFRSDVLTSIDLRESITSVTTTIVYCVVNAHLGLSRAGKCCIDTHSSKASEKFISKQTGDSLDAQLVEVVASSRTDLSIL</sequence>
<evidence type="ECO:0000313" key="2">
    <source>
        <dbReference type="Proteomes" id="UP001328107"/>
    </source>
</evidence>
<comment type="caution">
    <text evidence="1">The sequence shown here is derived from an EMBL/GenBank/DDBJ whole genome shotgun (WGS) entry which is preliminary data.</text>
</comment>
<protein>
    <submittedName>
        <fullName evidence="1">Uncharacterized protein</fullName>
    </submittedName>
</protein>
<organism evidence="1 2">
    <name type="scientific">Pristionchus mayeri</name>
    <dbReference type="NCBI Taxonomy" id="1317129"/>
    <lineage>
        <taxon>Eukaryota</taxon>
        <taxon>Metazoa</taxon>
        <taxon>Ecdysozoa</taxon>
        <taxon>Nematoda</taxon>
        <taxon>Chromadorea</taxon>
        <taxon>Rhabditida</taxon>
        <taxon>Rhabditina</taxon>
        <taxon>Diplogasteromorpha</taxon>
        <taxon>Diplogasteroidea</taxon>
        <taxon>Neodiplogasteridae</taxon>
        <taxon>Pristionchus</taxon>
    </lineage>
</organism>